<feature type="signal peptide" evidence="1">
    <location>
        <begin position="1"/>
        <end position="21"/>
    </location>
</feature>
<organism evidence="2 3">
    <name type="scientific">Methylomonas methanica</name>
    <dbReference type="NCBI Taxonomy" id="421"/>
    <lineage>
        <taxon>Bacteria</taxon>
        <taxon>Pseudomonadati</taxon>
        <taxon>Pseudomonadota</taxon>
        <taxon>Gammaproteobacteria</taxon>
        <taxon>Methylococcales</taxon>
        <taxon>Methylococcaceae</taxon>
        <taxon>Methylomonas</taxon>
    </lineage>
</organism>
<dbReference type="RefSeq" id="WP_064037300.1">
    <property type="nucleotide sequence ID" value="NZ_LUUH01000063.1"/>
</dbReference>
<evidence type="ECO:0000313" key="2">
    <source>
        <dbReference type="EMBL" id="OAI02191.1"/>
    </source>
</evidence>
<sequence>MRLLTLLLLSVCVWFAGFARAAETNSQSREFQLKTAYLFHFAELAQWPSPAPVTICLQGHSLLRAYLPVLEGQHINGNAVHVNLADVPDITQCSILFLSDLAGITPVLTEQARQHHVLLVGDVENFANHGGMVQFTLRDNRLKLVVNLAAVKSADLKLSSKLLRMAEIIE</sequence>
<dbReference type="AlphaFoldDB" id="A0A177M971"/>
<evidence type="ECO:0000313" key="3">
    <source>
        <dbReference type="Proteomes" id="UP000077763"/>
    </source>
</evidence>
<name>A0A177M971_METMH</name>
<keyword evidence="1" id="KW-0732">Signal</keyword>
<evidence type="ECO:0008006" key="4">
    <source>
        <dbReference type="Google" id="ProtNLM"/>
    </source>
</evidence>
<protein>
    <recommendedName>
        <fullName evidence="4">Transmembrane protein</fullName>
    </recommendedName>
</protein>
<feature type="chain" id="PRO_5008067757" description="Transmembrane protein" evidence="1">
    <location>
        <begin position="22"/>
        <end position="170"/>
    </location>
</feature>
<evidence type="ECO:0000256" key="1">
    <source>
        <dbReference type="SAM" id="SignalP"/>
    </source>
</evidence>
<comment type="caution">
    <text evidence="2">The sequence shown here is derived from an EMBL/GenBank/DDBJ whole genome shotgun (WGS) entry which is preliminary data.</text>
</comment>
<reference evidence="2 3" key="1">
    <citation type="submission" date="2016-03" db="EMBL/GenBank/DDBJ databases">
        <authorList>
            <person name="Ploux O."/>
        </authorList>
    </citation>
    <scope>NUCLEOTIDE SEQUENCE [LARGE SCALE GENOMIC DNA]</scope>
    <source>
        <strain evidence="2 3">R-45371</strain>
    </source>
</reference>
<dbReference type="EMBL" id="LUUH01000063">
    <property type="protein sequence ID" value="OAI02191.1"/>
    <property type="molecule type" value="Genomic_DNA"/>
</dbReference>
<dbReference type="Pfam" id="PF13689">
    <property type="entry name" value="DUF4154"/>
    <property type="match status" value="1"/>
</dbReference>
<dbReference type="InterPro" id="IPR025293">
    <property type="entry name" value="YfiR/HmsC-like"/>
</dbReference>
<gene>
    <name evidence="2" type="ORF">A1353_16895</name>
</gene>
<accession>A0A177M971</accession>
<dbReference type="Proteomes" id="UP000077763">
    <property type="component" value="Unassembled WGS sequence"/>
</dbReference>
<proteinExistence type="predicted"/>